<evidence type="ECO:0000313" key="2">
    <source>
        <dbReference type="Proteomes" id="UP001165427"/>
    </source>
</evidence>
<organism evidence="1 2">
    <name type="scientific">Desulfatitalea alkaliphila</name>
    <dbReference type="NCBI Taxonomy" id="2929485"/>
    <lineage>
        <taxon>Bacteria</taxon>
        <taxon>Pseudomonadati</taxon>
        <taxon>Thermodesulfobacteriota</taxon>
        <taxon>Desulfobacteria</taxon>
        <taxon>Desulfobacterales</taxon>
        <taxon>Desulfosarcinaceae</taxon>
        <taxon>Desulfatitalea</taxon>
    </lineage>
</organism>
<dbReference type="AlphaFoldDB" id="A0AA41ULK1"/>
<protein>
    <submittedName>
        <fullName evidence="1">Uncharacterized protein</fullName>
    </submittedName>
</protein>
<dbReference type="InterPro" id="IPR029787">
    <property type="entry name" value="Nucleotide_cyclase"/>
</dbReference>
<reference evidence="1" key="1">
    <citation type="submission" date="2022-04" db="EMBL/GenBank/DDBJ databases">
        <title>Desulfatitalea alkaliphila sp. nov., a novel anaerobic sulfate-reducing bacterium isolated from terrestrial mud volcano, Taman Peninsula, Russia.</title>
        <authorList>
            <person name="Khomyakova M.A."/>
            <person name="Merkel A.Y."/>
            <person name="Slobodkin A.I."/>
        </authorList>
    </citation>
    <scope>NUCLEOTIDE SEQUENCE</scope>
    <source>
        <strain evidence="1">M08but</strain>
    </source>
</reference>
<name>A0AA41ULK1_9BACT</name>
<dbReference type="Gene3D" id="3.30.70.1230">
    <property type="entry name" value="Nucleotide cyclase"/>
    <property type="match status" value="1"/>
</dbReference>
<dbReference type="RefSeq" id="WP_246913403.1">
    <property type="nucleotide sequence ID" value="NZ_JALJRB010000027.1"/>
</dbReference>
<accession>A0AA41ULK1</accession>
<dbReference type="SUPFAM" id="SSF55073">
    <property type="entry name" value="Nucleotide cyclase"/>
    <property type="match status" value="1"/>
</dbReference>
<dbReference type="Proteomes" id="UP001165427">
    <property type="component" value="Unassembled WGS sequence"/>
</dbReference>
<comment type="caution">
    <text evidence="1">The sequence shown here is derived from an EMBL/GenBank/DDBJ whole genome shotgun (WGS) entry which is preliminary data.</text>
</comment>
<evidence type="ECO:0000313" key="1">
    <source>
        <dbReference type="EMBL" id="MCJ8502512.1"/>
    </source>
</evidence>
<gene>
    <name evidence="1" type="ORF">MRX98_18190</name>
</gene>
<sequence length="428" mass="47361">MIEQSDPEVHPLSAIAIPFAPIEKRRAARETRPAEPPGPELDPSAIAAPALLLDRRLRIIWQNATAASRIWQNTADAVAHRDAPPSLFDLLFDTGFQSKVDNWRQWIAFFLRQALTFLSQSQLRQLIDAREGRPGECLRALLNGLDVADTPSCASTDQLRQTLADGRSVRYAVFGTTFGEQRLIIFEGGGEDSAAPLHARLAWLRQHQRPVYSPLCILAARLDKADILQDELLDDAYAQLVESLLQMAMKVMAEHGGLFHHQAGTAFQGIFLPSDPTEPLRPIDALACALNLKRCMADLTREWKIRIGWRHPLRLNMGLHAAEGPVRLCNTACGEQVMVLGDNQRTAQLLARLADDGRIWATKNLMRRLAGQELQSIRFGVHPQGGDARTFVAQGFARISDLASKACPTSLTDAIANVVVTQLMERQG</sequence>
<keyword evidence="2" id="KW-1185">Reference proteome</keyword>
<proteinExistence type="predicted"/>
<dbReference type="EMBL" id="JALJRB010000027">
    <property type="protein sequence ID" value="MCJ8502512.1"/>
    <property type="molecule type" value="Genomic_DNA"/>
</dbReference>